<gene>
    <name evidence="2" type="ORF">OUZ56_005746</name>
</gene>
<reference evidence="2 3" key="1">
    <citation type="journal article" date="2023" name="Nucleic Acids Res.">
        <title>The hologenome of Daphnia magna reveals possible DNA methylation and microbiome-mediated evolution of the host genome.</title>
        <authorList>
            <person name="Chaturvedi A."/>
            <person name="Li X."/>
            <person name="Dhandapani V."/>
            <person name="Marshall H."/>
            <person name="Kissane S."/>
            <person name="Cuenca-Cambronero M."/>
            <person name="Asole G."/>
            <person name="Calvet F."/>
            <person name="Ruiz-Romero M."/>
            <person name="Marangio P."/>
            <person name="Guigo R."/>
            <person name="Rago D."/>
            <person name="Mirbahai L."/>
            <person name="Eastwood N."/>
            <person name="Colbourne J.K."/>
            <person name="Zhou J."/>
            <person name="Mallon E."/>
            <person name="Orsini L."/>
        </authorList>
    </citation>
    <scope>NUCLEOTIDE SEQUENCE [LARGE SCALE GENOMIC DNA]</scope>
    <source>
        <strain evidence="2">LRV0_1</strain>
    </source>
</reference>
<name>A0ABQ9YTM1_9CRUS</name>
<dbReference type="EMBL" id="JAOYFB010000001">
    <property type="protein sequence ID" value="KAK4004002.1"/>
    <property type="molecule type" value="Genomic_DNA"/>
</dbReference>
<comment type="caution">
    <text evidence="2">The sequence shown here is derived from an EMBL/GenBank/DDBJ whole genome shotgun (WGS) entry which is preliminary data.</text>
</comment>
<accession>A0ABQ9YTM1</accession>
<keyword evidence="3" id="KW-1185">Reference proteome</keyword>
<evidence type="ECO:0000313" key="2">
    <source>
        <dbReference type="EMBL" id="KAK4004002.1"/>
    </source>
</evidence>
<evidence type="ECO:0000256" key="1">
    <source>
        <dbReference type="SAM" id="MobiDB-lite"/>
    </source>
</evidence>
<sequence>MARQCYICGFQLQLGISSQLGPYLFCIPTSVPPCILFVCSIHFGSECLKSLNNVWYLRKDTIPTQHLGPYFHGKKFGVLPENELGNSKSKIKNKMEENRKKENITSCDPPSCASLSVFDVDPDMPNLFLDHGECGNPQNLTSRKRKLKLNVSTQIWSYECVSFSEDESSNSSPPPLLRFDEDDKEAFASCLSPKNHFVPEDLTLPTPEITDPEKNAGLEEQTSVLSVSSTAVSPNSRCLTEIKTKLRKPPWRKARAHRYCTFVSDSPFPGRRRTRKTKSKIALSCSGKYLNDIRGLECKTGRQVDEIDGFTISSFFTAEDLNNFCSQHFQMNGNMKIFPNLPLEVNEAKICSPSSIPNTSVLQHTVKTTEEAHFFSCNSMVVSKNSEVRYSARAKVHSGKSTLRKARLHRYGSSASNFPCIVMPPIKKTKPTRSLLSEIFIGDFSSIECETLRQIDEIDGVTISSFFTSEDLDKFCTQQCQIRTNVKVIPNSPLEYTETEKQGCLFVPSTSGWPDTAEIIDYDIRSAGRCFAVRESLHLAAPDERRSIILPTPSTSSSSSQVNKNKGVFSCD</sequence>
<feature type="region of interest" description="Disordered" evidence="1">
    <location>
        <begin position="549"/>
        <end position="572"/>
    </location>
</feature>
<protein>
    <submittedName>
        <fullName evidence="2">Uncharacterized protein</fullName>
    </submittedName>
</protein>
<proteinExistence type="predicted"/>
<feature type="compositionally biased region" description="Low complexity" evidence="1">
    <location>
        <begin position="549"/>
        <end position="560"/>
    </location>
</feature>
<organism evidence="2 3">
    <name type="scientific">Daphnia magna</name>
    <dbReference type="NCBI Taxonomy" id="35525"/>
    <lineage>
        <taxon>Eukaryota</taxon>
        <taxon>Metazoa</taxon>
        <taxon>Ecdysozoa</taxon>
        <taxon>Arthropoda</taxon>
        <taxon>Crustacea</taxon>
        <taxon>Branchiopoda</taxon>
        <taxon>Diplostraca</taxon>
        <taxon>Cladocera</taxon>
        <taxon>Anomopoda</taxon>
        <taxon>Daphniidae</taxon>
        <taxon>Daphnia</taxon>
    </lineage>
</organism>
<dbReference type="Proteomes" id="UP001234178">
    <property type="component" value="Unassembled WGS sequence"/>
</dbReference>
<evidence type="ECO:0000313" key="3">
    <source>
        <dbReference type="Proteomes" id="UP001234178"/>
    </source>
</evidence>